<name>A0A382SG34_9ZZZZ</name>
<dbReference type="AlphaFoldDB" id="A0A382SG34"/>
<keyword evidence="1" id="KW-0472">Membrane</keyword>
<gene>
    <name evidence="2" type="ORF">METZ01_LOCUS360725</name>
</gene>
<evidence type="ECO:0008006" key="3">
    <source>
        <dbReference type="Google" id="ProtNLM"/>
    </source>
</evidence>
<reference evidence="2" key="1">
    <citation type="submission" date="2018-05" db="EMBL/GenBank/DDBJ databases">
        <authorList>
            <person name="Lanie J.A."/>
            <person name="Ng W.-L."/>
            <person name="Kazmierczak K.M."/>
            <person name="Andrzejewski T.M."/>
            <person name="Davidsen T.M."/>
            <person name="Wayne K.J."/>
            <person name="Tettelin H."/>
            <person name="Glass J.I."/>
            <person name="Rusch D."/>
            <person name="Podicherti R."/>
            <person name="Tsui H.-C.T."/>
            <person name="Winkler M.E."/>
        </authorList>
    </citation>
    <scope>NUCLEOTIDE SEQUENCE</scope>
</reference>
<feature type="transmembrane region" description="Helical" evidence="1">
    <location>
        <begin position="21"/>
        <end position="41"/>
    </location>
</feature>
<organism evidence="2">
    <name type="scientific">marine metagenome</name>
    <dbReference type="NCBI Taxonomy" id="408172"/>
    <lineage>
        <taxon>unclassified sequences</taxon>
        <taxon>metagenomes</taxon>
        <taxon>ecological metagenomes</taxon>
    </lineage>
</organism>
<evidence type="ECO:0000256" key="1">
    <source>
        <dbReference type="SAM" id="Phobius"/>
    </source>
</evidence>
<protein>
    <recommendedName>
        <fullName evidence="3">Twin-arginine translocation signal domain-containing protein</fullName>
    </recommendedName>
</protein>
<sequence>MQDKEKKQQQLSYAGLRRRQFMKTVVIGSGAVAIGTALPTYSGKLELRRADPELERMVAVLNKCGSEFGNIRKGY</sequence>
<evidence type="ECO:0000313" key="2">
    <source>
        <dbReference type="EMBL" id="SVD07871.1"/>
    </source>
</evidence>
<proteinExistence type="predicted"/>
<keyword evidence="1" id="KW-1133">Transmembrane helix</keyword>
<dbReference type="InterPro" id="IPR006311">
    <property type="entry name" value="TAT_signal"/>
</dbReference>
<dbReference type="EMBL" id="UINC01128244">
    <property type="protein sequence ID" value="SVD07871.1"/>
    <property type="molecule type" value="Genomic_DNA"/>
</dbReference>
<accession>A0A382SG34</accession>
<dbReference type="PROSITE" id="PS51318">
    <property type="entry name" value="TAT"/>
    <property type="match status" value="1"/>
</dbReference>
<keyword evidence="1" id="KW-0812">Transmembrane</keyword>